<dbReference type="InterPro" id="IPR036291">
    <property type="entry name" value="NAD(P)-bd_dom_sf"/>
</dbReference>
<dbReference type="Gramene" id="RZC57816">
    <property type="protein sequence ID" value="RZC57816"/>
    <property type="gene ID" value="C5167_005122"/>
</dbReference>
<keyword evidence="1" id="KW-0560">Oxidoreductase</keyword>
<dbReference type="GO" id="GO:0016616">
    <property type="term" value="F:oxidoreductase activity, acting on the CH-OH group of donors, NAD or NADP as acceptor"/>
    <property type="evidence" value="ECO:0007669"/>
    <property type="project" value="TreeGrafter"/>
</dbReference>
<evidence type="ECO:0000259" key="2">
    <source>
        <dbReference type="Pfam" id="PF01370"/>
    </source>
</evidence>
<dbReference type="InterPro" id="IPR001509">
    <property type="entry name" value="Epimerase_deHydtase"/>
</dbReference>
<protein>
    <submittedName>
        <fullName evidence="4">Uncharacterized protein</fullName>
    </submittedName>
</protein>
<dbReference type="Proteomes" id="UP000316621">
    <property type="component" value="Chromosome 4"/>
</dbReference>
<dbReference type="STRING" id="3469.A0A4Y7JBC6"/>
<gene>
    <name evidence="4" type="ORF">C5167_005122</name>
</gene>
<sequence>MEGGSRMKRGTVCVTGGAGYIGSWLIMRLLERGYTVRATVRLDPERKRDVSHLTNLPGASERLQIFDADLEKRHSFDEAIKGLKEMDENSWSDVEFCRDMRIHGSSYIIPKTLIEQATLKFGEDNGLDIVSIIPPLVVGPFTCPHLPGSISVSLAMILGTKYGLGRGFEETLMVHIDDVVSGHIFLFECPNAKGRYICSSAETSVYELAKLISTRYPDIQMPSEFLDETRNEKSFHLSPKKLLNLGFEFKYNLKHMVDGAIQSCKQKGFL</sequence>
<organism evidence="4 5">
    <name type="scientific">Papaver somniferum</name>
    <name type="common">Opium poppy</name>
    <dbReference type="NCBI Taxonomy" id="3469"/>
    <lineage>
        <taxon>Eukaryota</taxon>
        <taxon>Viridiplantae</taxon>
        <taxon>Streptophyta</taxon>
        <taxon>Embryophyta</taxon>
        <taxon>Tracheophyta</taxon>
        <taxon>Spermatophyta</taxon>
        <taxon>Magnoliopsida</taxon>
        <taxon>Ranunculales</taxon>
        <taxon>Papaveraceae</taxon>
        <taxon>Papaveroideae</taxon>
        <taxon>Papaver</taxon>
    </lineage>
</organism>
<dbReference type="InterPro" id="IPR050425">
    <property type="entry name" value="NAD(P)_dehydrat-like"/>
</dbReference>
<dbReference type="Pfam" id="PF16363">
    <property type="entry name" value="GDP_Man_Dehyd"/>
    <property type="match status" value="1"/>
</dbReference>
<evidence type="ECO:0000256" key="1">
    <source>
        <dbReference type="ARBA" id="ARBA00023002"/>
    </source>
</evidence>
<feature type="domain" description="NAD-dependent epimerase/dehydratase" evidence="2">
    <location>
        <begin position="105"/>
        <end position="193"/>
    </location>
</feature>
<dbReference type="PANTHER" id="PTHR10366:SF563">
    <property type="entry name" value="CINNAMOYL-COA REDUCTASE 16"/>
    <property type="match status" value="1"/>
</dbReference>
<evidence type="ECO:0000313" key="5">
    <source>
        <dbReference type="Proteomes" id="UP000316621"/>
    </source>
</evidence>
<dbReference type="SUPFAM" id="SSF51735">
    <property type="entry name" value="NAD(P)-binding Rossmann-fold domains"/>
    <property type="match status" value="1"/>
</dbReference>
<dbReference type="EMBL" id="CM010718">
    <property type="protein sequence ID" value="RZC57816.1"/>
    <property type="molecule type" value="Genomic_DNA"/>
</dbReference>
<evidence type="ECO:0000259" key="3">
    <source>
        <dbReference type="Pfam" id="PF16363"/>
    </source>
</evidence>
<proteinExistence type="predicted"/>
<keyword evidence="5" id="KW-1185">Reference proteome</keyword>
<dbReference type="Pfam" id="PF01370">
    <property type="entry name" value="Epimerase"/>
    <property type="match status" value="1"/>
</dbReference>
<accession>A0A4Y7JBC6</accession>
<dbReference type="Gene3D" id="3.40.50.720">
    <property type="entry name" value="NAD(P)-binding Rossmann-like Domain"/>
    <property type="match status" value="2"/>
</dbReference>
<dbReference type="InterPro" id="IPR016040">
    <property type="entry name" value="NAD(P)-bd_dom"/>
</dbReference>
<dbReference type="OMA" id="NGCADIW"/>
<feature type="domain" description="NAD(P)-binding" evidence="3">
    <location>
        <begin position="14"/>
        <end position="82"/>
    </location>
</feature>
<name>A0A4Y7JBC6_PAPSO</name>
<dbReference type="AlphaFoldDB" id="A0A4Y7JBC6"/>
<reference evidence="4 5" key="1">
    <citation type="journal article" date="2018" name="Science">
        <title>The opium poppy genome and morphinan production.</title>
        <authorList>
            <person name="Guo L."/>
            <person name="Winzer T."/>
            <person name="Yang X."/>
            <person name="Li Y."/>
            <person name="Ning Z."/>
            <person name="He Z."/>
            <person name="Teodor R."/>
            <person name="Lu Y."/>
            <person name="Bowser T.A."/>
            <person name="Graham I.A."/>
            <person name="Ye K."/>
        </authorList>
    </citation>
    <scope>NUCLEOTIDE SEQUENCE [LARGE SCALE GENOMIC DNA]</scope>
    <source>
        <strain evidence="5">cv. HN1</strain>
        <tissue evidence="4">Leaves</tissue>
    </source>
</reference>
<evidence type="ECO:0000313" key="4">
    <source>
        <dbReference type="EMBL" id="RZC57816.1"/>
    </source>
</evidence>
<dbReference type="PANTHER" id="PTHR10366">
    <property type="entry name" value="NAD DEPENDENT EPIMERASE/DEHYDRATASE"/>
    <property type="match status" value="1"/>
</dbReference>